<name>A0ABN9S0Q4_9DINO</name>
<feature type="region of interest" description="Disordered" evidence="2">
    <location>
        <begin position="170"/>
        <end position="221"/>
    </location>
</feature>
<keyword evidence="1" id="KW-0175">Coiled coil</keyword>
<dbReference type="EMBL" id="CAUYUJ010008391">
    <property type="protein sequence ID" value="CAK0823814.1"/>
    <property type="molecule type" value="Genomic_DNA"/>
</dbReference>
<feature type="non-terminal residue" evidence="3">
    <location>
        <position position="1"/>
    </location>
</feature>
<feature type="non-terminal residue" evidence="3">
    <location>
        <position position="653"/>
    </location>
</feature>
<feature type="compositionally biased region" description="Polar residues" evidence="2">
    <location>
        <begin position="306"/>
        <end position="320"/>
    </location>
</feature>
<dbReference type="SUPFAM" id="SSF56219">
    <property type="entry name" value="DNase I-like"/>
    <property type="match status" value="1"/>
</dbReference>
<dbReference type="Proteomes" id="UP001189429">
    <property type="component" value="Unassembled WGS sequence"/>
</dbReference>
<feature type="region of interest" description="Disordered" evidence="2">
    <location>
        <begin position="306"/>
        <end position="335"/>
    </location>
</feature>
<feature type="compositionally biased region" description="Basic and acidic residues" evidence="2">
    <location>
        <begin position="135"/>
        <end position="146"/>
    </location>
</feature>
<feature type="region of interest" description="Disordered" evidence="2">
    <location>
        <begin position="100"/>
        <end position="146"/>
    </location>
</feature>
<dbReference type="Gene3D" id="3.60.10.10">
    <property type="entry name" value="Endonuclease/exonuclease/phosphatase"/>
    <property type="match status" value="1"/>
</dbReference>
<comment type="caution">
    <text evidence="3">The sequence shown here is derived from an EMBL/GenBank/DDBJ whole genome shotgun (WGS) entry which is preliminary data.</text>
</comment>
<accession>A0ABN9S0Q4</accession>
<sequence length="653" mass="72784">AMVELLRKQYVLAQQQNDQVKMDEIVAACPEAKPMDPVEPAEPSMGQKLQQAVAELNKLQKQQDKLAAQLKRATEYRDDVLYKISTNVAELAEAKRAFTEAKEELGGEDEVPEAEKKPDDEEQFPTLSQEDLAMLDEKQQKEYDQIQKDYQQAKTFINAKKEAVQNAKKALDAAKQIHEKASKRRRGGQGEARTDQAPAASAIPESVLPEQPAGAGKPMDPDLRLAAKYDLSKDDQVQTYLAELAKIKGRTKVALATRQAPPPQPQQEPSIKPRPVYVKTVWIDDEVDYITESAFTRRGDAMTTAPSPFSTCGSSTSATMASDPDRAGAQESGSTFSVINGTKQSKLNNDVRDFVNIFVANCTQYNEAAKKFVEDEEREEYDIIAFNEHHLHAQGHSIFAKDFHDITIVKWQLKGQEIAVITAYLTASIGFTGENIRKMKHFLQLARSLGNTPWIICGDFNNAPQELEATPWLRLLGAAIVVPQHVSHTCGSGSGRMIDYALAPPVFRPLLKAVRAQHDVPWSSHIGIVIEILAKPNMITIRKPMLPAKKPIPTADVRREKGIERKQRDRQQHQEMAKYFDTELLDDALLDACYTETVAMKCDPTIWGEWVQDSLAYKQNPRVSDLLGKAYGNWANAAERALAAVTQNPIKAT</sequence>
<keyword evidence="4" id="KW-1185">Reference proteome</keyword>
<evidence type="ECO:0000313" key="4">
    <source>
        <dbReference type="Proteomes" id="UP001189429"/>
    </source>
</evidence>
<organism evidence="3 4">
    <name type="scientific">Prorocentrum cordatum</name>
    <dbReference type="NCBI Taxonomy" id="2364126"/>
    <lineage>
        <taxon>Eukaryota</taxon>
        <taxon>Sar</taxon>
        <taxon>Alveolata</taxon>
        <taxon>Dinophyceae</taxon>
        <taxon>Prorocentrales</taxon>
        <taxon>Prorocentraceae</taxon>
        <taxon>Prorocentrum</taxon>
    </lineage>
</organism>
<evidence type="ECO:0000256" key="1">
    <source>
        <dbReference type="SAM" id="Coils"/>
    </source>
</evidence>
<proteinExistence type="predicted"/>
<feature type="compositionally biased region" description="Basic and acidic residues" evidence="2">
    <location>
        <begin position="170"/>
        <end position="180"/>
    </location>
</feature>
<gene>
    <name evidence="3" type="ORF">PCOR1329_LOCUS24390</name>
</gene>
<evidence type="ECO:0000313" key="3">
    <source>
        <dbReference type="EMBL" id="CAK0823814.1"/>
    </source>
</evidence>
<dbReference type="InterPro" id="IPR036691">
    <property type="entry name" value="Endo/exonu/phosph_ase_sf"/>
</dbReference>
<protein>
    <recommendedName>
        <fullName evidence="5">Endonuclease/exonuclease/phosphatase domain-containing protein</fullName>
    </recommendedName>
</protein>
<reference evidence="3" key="1">
    <citation type="submission" date="2023-10" db="EMBL/GenBank/DDBJ databases">
        <authorList>
            <person name="Chen Y."/>
            <person name="Shah S."/>
            <person name="Dougan E. K."/>
            <person name="Thang M."/>
            <person name="Chan C."/>
        </authorList>
    </citation>
    <scope>NUCLEOTIDE SEQUENCE [LARGE SCALE GENOMIC DNA]</scope>
</reference>
<evidence type="ECO:0008006" key="5">
    <source>
        <dbReference type="Google" id="ProtNLM"/>
    </source>
</evidence>
<evidence type="ECO:0000256" key="2">
    <source>
        <dbReference type="SAM" id="MobiDB-lite"/>
    </source>
</evidence>
<feature type="coiled-coil region" evidence="1">
    <location>
        <begin position="49"/>
        <end position="79"/>
    </location>
</feature>